<reference evidence="1 2" key="2">
    <citation type="submission" date="2018-06" db="EMBL/GenBank/DDBJ databases">
        <title>Metagenomic assembly of (sub)arctic Cyanobacteria and their associated microbiome from non-axenic cultures.</title>
        <authorList>
            <person name="Baurain D."/>
        </authorList>
    </citation>
    <scope>NUCLEOTIDE SEQUENCE [LARGE SCALE GENOMIC DNA]</scope>
    <source>
        <strain evidence="1">ULC129bin1</strain>
    </source>
</reference>
<evidence type="ECO:0000313" key="2">
    <source>
        <dbReference type="Proteomes" id="UP000249354"/>
    </source>
</evidence>
<sequence length="74" mass="8793">MALSIDALVAIVKRLRNYEIQHHTSSEDFSSHYPPQQLLDDVTFSEWFADYWHYIEIRAAIIQRLEDIEKEALD</sequence>
<organism evidence="1 2">
    <name type="scientific">Leptolyngbya foveolarum</name>
    <dbReference type="NCBI Taxonomy" id="47253"/>
    <lineage>
        <taxon>Bacteria</taxon>
        <taxon>Bacillati</taxon>
        <taxon>Cyanobacteriota</taxon>
        <taxon>Cyanophyceae</taxon>
        <taxon>Leptolyngbyales</taxon>
        <taxon>Leptolyngbyaceae</taxon>
        <taxon>Leptolyngbya group</taxon>
        <taxon>Leptolyngbya</taxon>
    </lineage>
</organism>
<reference evidence="2" key="1">
    <citation type="submission" date="2018-04" db="EMBL/GenBank/DDBJ databases">
        <authorList>
            <person name="Cornet L."/>
        </authorList>
    </citation>
    <scope>NUCLEOTIDE SEQUENCE [LARGE SCALE GENOMIC DNA]</scope>
</reference>
<gene>
    <name evidence="1" type="ORF">DCF25_08040</name>
</gene>
<dbReference type="EMBL" id="QBMC01000039">
    <property type="protein sequence ID" value="PZO19736.1"/>
    <property type="molecule type" value="Genomic_DNA"/>
</dbReference>
<evidence type="ECO:0000313" key="1">
    <source>
        <dbReference type="EMBL" id="PZO19736.1"/>
    </source>
</evidence>
<comment type="caution">
    <text evidence="1">The sequence shown here is derived from an EMBL/GenBank/DDBJ whole genome shotgun (WGS) entry which is preliminary data.</text>
</comment>
<dbReference type="AlphaFoldDB" id="A0A2W4UEM7"/>
<protein>
    <submittedName>
        <fullName evidence="1">Uncharacterized protein</fullName>
    </submittedName>
</protein>
<accession>A0A2W4UEM7</accession>
<dbReference type="Proteomes" id="UP000249354">
    <property type="component" value="Unassembled WGS sequence"/>
</dbReference>
<proteinExistence type="predicted"/>
<name>A0A2W4UEM7_9CYAN</name>